<name>A0ABY4BQI9_9FLAO</name>
<reference evidence="1 2" key="1">
    <citation type="submission" date="2022-03" db="EMBL/GenBank/DDBJ databases">
        <title>Chryseobacterium sp. isolated from particulate matters in swine house.</title>
        <authorList>
            <person name="Won M."/>
            <person name="Kim S.-J."/>
            <person name="Kwon S.-W."/>
        </authorList>
    </citation>
    <scope>NUCLEOTIDE SEQUENCE [LARGE SCALE GENOMIC DNA]</scope>
    <source>
        <strain evidence="1 2">SC2-2</strain>
    </source>
</reference>
<keyword evidence="2" id="KW-1185">Reference proteome</keyword>
<protein>
    <submittedName>
        <fullName evidence="1">Uncharacterized protein</fullName>
    </submittedName>
</protein>
<gene>
    <name evidence="1" type="ORF">MTP09_02165</name>
</gene>
<accession>A0ABY4BQI9</accession>
<evidence type="ECO:0000313" key="1">
    <source>
        <dbReference type="EMBL" id="UOE41468.1"/>
    </source>
</evidence>
<proteinExistence type="predicted"/>
<organism evidence="1 2">
    <name type="scientific">Chryseobacterium suipulveris</name>
    <dbReference type="NCBI Taxonomy" id="2929800"/>
    <lineage>
        <taxon>Bacteria</taxon>
        <taxon>Pseudomonadati</taxon>
        <taxon>Bacteroidota</taxon>
        <taxon>Flavobacteriia</taxon>
        <taxon>Flavobacteriales</taxon>
        <taxon>Weeksellaceae</taxon>
        <taxon>Chryseobacterium group</taxon>
        <taxon>Chryseobacterium</taxon>
    </lineage>
</organism>
<sequence>MKIMIVAEGSEENLDLLLAVANKFDIQITKPSSELINNYLEKGRDLSRKAYLPWTESDDEKLEMFYVAGKQVKEMCRVFERNEGAIRSRIKKLQLFEKYGKI</sequence>
<dbReference type="EMBL" id="CP094532">
    <property type="protein sequence ID" value="UOE41468.1"/>
    <property type="molecule type" value="Genomic_DNA"/>
</dbReference>
<dbReference type="RefSeq" id="WP_243550211.1">
    <property type="nucleotide sequence ID" value="NZ_CP094532.1"/>
</dbReference>
<dbReference type="Proteomes" id="UP000831460">
    <property type="component" value="Chromosome"/>
</dbReference>
<evidence type="ECO:0000313" key="2">
    <source>
        <dbReference type="Proteomes" id="UP000831460"/>
    </source>
</evidence>